<keyword evidence="3" id="KW-1185">Reference proteome</keyword>
<proteinExistence type="predicted"/>
<organism evidence="2 3">
    <name type="scientific">Streptoalloteichus hindustanus</name>
    <dbReference type="NCBI Taxonomy" id="2017"/>
    <lineage>
        <taxon>Bacteria</taxon>
        <taxon>Bacillati</taxon>
        <taxon>Actinomycetota</taxon>
        <taxon>Actinomycetes</taxon>
        <taxon>Pseudonocardiales</taxon>
        <taxon>Pseudonocardiaceae</taxon>
        <taxon>Streptoalloteichus</taxon>
    </lineage>
</organism>
<dbReference type="STRING" id="2017.SAMN05444320_105276"/>
<evidence type="ECO:0000256" key="1">
    <source>
        <dbReference type="SAM" id="MobiDB-lite"/>
    </source>
</evidence>
<evidence type="ECO:0000313" key="3">
    <source>
        <dbReference type="Proteomes" id="UP000184501"/>
    </source>
</evidence>
<sequence length="207" mass="23361">MSFTNHARRVRDSSLPHRRRVSSLASCVQLYRPIGFEASLSFLRDQAGPFERDEAALLRALALIERSRAIWHAEIERYAATRRRAKRLGQRSPRPTEPNPHRPDRWYGAARQAAVHALGFWRRHRLPALLVPGDGTAADLDHCVTASLAAGGRLTPEQRELLDACVQVLEQRWRSSDGAEWLRTKDLLEVARLAEMAADADEDSARA</sequence>
<feature type="region of interest" description="Disordered" evidence="1">
    <location>
        <begin position="84"/>
        <end position="105"/>
    </location>
</feature>
<gene>
    <name evidence="2" type="ORF">SAMN05444320_105276</name>
</gene>
<protein>
    <submittedName>
        <fullName evidence="2">Uncharacterized protein</fullName>
    </submittedName>
</protein>
<evidence type="ECO:0000313" key="2">
    <source>
        <dbReference type="EMBL" id="SHF86570.1"/>
    </source>
</evidence>
<name>A0A1M5F4P2_STRHI</name>
<dbReference type="OrthoDB" id="8593648at2"/>
<accession>A0A1M5F4P2</accession>
<reference evidence="2 3" key="1">
    <citation type="submission" date="2016-11" db="EMBL/GenBank/DDBJ databases">
        <authorList>
            <person name="Jaros S."/>
            <person name="Januszkiewicz K."/>
            <person name="Wedrychowicz H."/>
        </authorList>
    </citation>
    <scope>NUCLEOTIDE SEQUENCE [LARGE SCALE GENOMIC DNA]</scope>
    <source>
        <strain evidence="2 3">DSM 44523</strain>
    </source>
</reference>
<dbReference type="EMBL" id="FQVN01000005">
    <property type="protein sequence ID" value="SHF86570.1"/>
    <property type="molecule type" value="Genomic_DNA"/>
</dbReference>
<dbReference type="RefSeq" id="WP_073484359.1">
    <property type="nucleotide sequence ID" value="NZ_FQVN01000005.1"/>
</dbReference>
<dbReference type="AlphaFoldDB" id="A0A1M5F4P2"/>
<dbReference type="Proteomes" id="UP000184501">
    <property type="component" value="Unassembled WGS sequence"/>
</dbReference>